<organism evidence="1 3">
    <name type="scientific">Anaerostipes hadrus</name>
    <dbReference type="NCBI Taxonomy" id="649756"/>
    <lineage>
        <taxon>Bacteria</taxon>
        <taxon>Bacillati</taxon>
        <taxon>Bacillota</taxon>
        <taxon>Clostridia</taxon>
        <taxon>Lachnospirales</taxon>
        <taxon>Lachnospiraceae</taxon>
        <taxon>Anaerostipes</taxon>
    </lineage>
</organism>
<dbReference type="RefSeq" id="WP_055072744.1">
    <property type="nucleotide sequence ID" value="NZ_CYXY01000007.1"/>
</dbReference>
<reference evidence="2 4" key="2">
    <citation type="journal article" date="2020" name="Cell Host Microbe">
        <title>Functional and Genomic Variation between Human-Derived Isolates of Lachnospiraceae Reveals Inter- and Intra-Species Diversity.</title>
        <authorList>
            <person name="Sorbara M.T."/>
            <person name="Littmann E.R."/>
            <person name="Fontana E."/>
            <person name="Moody T.U."/>
            <person name="Kohout C.E."/>
            <person name="Gjonbalaj M."/>
            <person name="Eaton V."/>
            <person name="Seok R."/>
            <person name="Leiner I.M."/>
            <person name="Pamer E.G."/>
        </authorList>
    </citation>
    <scope>NUCLEOTIDE SEQUENCE [LARGE SCALE GENOMIC DNA]</scope>
    <source>
        <strain evidence="2 4">MSK.14.57</strain>
    </source>
</reference>
<dbReference type="GO" id="GO:0004519">
    <property type="term" value="F:endonuclease activity"/>
    <property type="evidence" value="ECO:0007669"/>
    <property type="project" value="UniProtKB-KW"/>
</dbReference>
<dbReference type="Gene3D" id="3.40.1350.80">
    <property type="match status" value="1"/>
</dbReference>
<keyword evidence="4" id="KW-1185">Reference proteome</keyword>
<sequence length="59" mass="7109">MQKRYRVKGIHHSNAMTKKRLQVYPKIAWDTEIWIAEEATHLTHKNGDRFMGRNPEEFL</sequence>
<evidence type="ECO:0000313" key="4">
    <source>
        <dbReference type="Proteomes" id="UP001644750"/>
    </source>
</evidence>
<dbReference type="Proteomes" id="UP000095553">
    <property type="component" value="Unassembled WGS sequence"/>
</dbReference>
<reference evidence="2" key="3">
    <citation type="submission" date="2020-02" db="EMBL/GenBank/DDBJ databases">
        <authorList>
            <person name="Littmann E."/>
            <person name="Sorbara M."/>
        </authorList>
    </citation>
    <scope>NUCLEOTIDE SEQUENCE</scope>
    <source>
        <strain evidence="2">MSK.14.57</strain>
    </source>
</reference>
<reference evidence="1 3" key="1">
    <citation type="submission" date="2015-09" db="EMBL/GenBank/DDBJ databases">
        <authorList>
            <consortium name="Pathogen Informatics"/>
        </authorList>
    </citation>
    <scope>NUCLEOTIDE SEQUENCE [LARGE SCALE GENOMIC DNA]</scope>
    <source>
        <strain evidence="1 3">2789STDY5834959</strain>
    </source>
</reference>
<gene>
    <name evidence="1" type="ORF">ERS852571_01386</name>
    <name evidence="2" type="ORF">G5A72_14320</name>
</gene>
<accession>A0A173SQM5</accession>
<protein>
    <submittedName>
        <fullName evidence="1">BsuBI/PstI restriction endonuclease C-terminus</fullName>
    </submittedName>
</protein>
<keyword evidence="1" id="KW-0378">Hydrolase</keyword>
<keyword evidence="1" id="KW-0255">Endonuclease</keyword>
<evidence type="ECO:0000313" key="2">
    <source>
        <dbReference type="EMBL" id="NSJ80730.1"/>
    </source>
</evidence>
<dbReference type="AlphaFoldDB" id="A0A173SQM5"/>
<dbReference type="Proteomes" id="UP001644750">
    <property type="component" value="Unassembled WGS sequence"/>
</dbReference>
<evidence type="ECO:0000313" key="1">
    <source>
        <dbReference type="EMBL" id="CUM92087.1"/>
    </source>
</evidence>
<dbReference type="EMBL" id="JAAITB010000038">
    <property type="protein sequence ID" value="NSJ80730.1"/>
    <property type="molecule type" value="Genomic_DNA"/>
</dbReference>
<evidence type="ECO:0000313" key="3">
    <source>
        <dbReference type="Proteomes" id="UP000095553"/>
    </source>
</evidence>
<dbReference type="InterPro" id="IPR041963">
    <property type="entry name" value="BsuBI/PstI_C_sf"/>
</dbReference>
<name>A0A173SQM5_ANAHA</name>
<proteinExistence type="predicted"/>
<dbReference type="EMBL" id="CYXY01000007">
    <property type="protein sequence ID" value="CUM92087.1"/>
    <property type="molecule type" value="Genomic_DNA"/>
</dbReference>
<keyword evidence="1" id="KW-0540">Nuclease</keyword>